<dbReference type="PANTHER" id="PTHR30168:SF0">
    <property type="entry name" value="INNER MEMBRANE PROTEIN"/>
    <property type="match status" value="1"/>
</dbReference>
<reference evidence="6 7" key="1">
    <citation type="submission" date="2023-07" db="EMBL/GenBank/DDBJ databases">
        <title>Sequencing the genomes of 1000 actinobacteria strains.</title>
        <authorList>
            <person name="Klenk H.-P."/>
        </authorList>
    </citation>
    <scope>NUCLEOTIDE SEQUENCE [LARGE SCALE GENOMIC DNA]</scope>
    <source>
        <strain evidence="6 7">DSM 46740</strain>
    </source>
</reference>
<comment type="subcellular location">
    <subcellularLocation>
        <location evidence="1">Membrane</location>
        <topology evidence="1">Single-pass membrane protein</topology>
    </subcellularLocation>
</comment>
<evidence type="ECO:0000256" key="1">
    <source>
        <dbReference type="ARBA" id="ARBA00004167"/>
    </source>
</evidence>
<feature type="signal peptide" evidence="5">
    <location>
        <begin position="1"/>
        <end position="24"/>
    </location>
</feature>
<dbReference type="InterPro" id="IPR007343">
    <property type="entry name" value="Uncharacterised_pept_Zn_put"/>
</dbReference>
<evidence type="ECO:0000256" key="3">
    <source>
        <dbReference type="ARBA" id="ARBA00022989"/>
    </source>
</evidence>
<dbReference type="Pfam" id="PF04228">
    <property type="entry name" value="Zn_peptidase"/>
    <property type="match status" value="1"/>
</dbReference>
<proteinExistence type="predicted"/>
<dbReference type="Proteomes" id="UP001225356">
    <property type="component" value="Unassembled WGS sequence"/>
</dbReference>
<gene>
    <name evidence="6" type="ORF">J2853_004105</name>
</gene>
<evidence type="ECO:0000256" key="5">
    <source>
        <dbReference type="SAM" id="SignalP"/>
    </source>
</evidence>
<dbReference type="RefSeq" id="WP_307560100.1">
    <property type="nucleotide sequence ID" value="NZ_JAUSQU010000001.1"/>
</dbReference>
<keyword evidence="7" id="KW-1185">Reference proteome</keyword>
<keyword evidence="6" id="KW-0482">Metalloprotease</keyword>
<keyword evidence="6" id="KW-0378">Hydrolase</keyword>
<dbReference type="EMBL" id="JAUSQU010000001">
    <property type="protein sequence ID" value="MDP9844894.1"/>
    <property type="molecule type" value="Genomic_DNA"/>
</dbReference>
<protein>
    <submittedName>
        <fullName evidence="6">Metalloprotease</fullName>
    </submittedName>
</protein>
<name>A0ABT9QFT4_9ACTN</name>
<keyword evidence="2" id="KW-0812">Transmembrane</keyword>
<dbReference type="GO" id="GO:0008237">
    <property type="term" value="F:metallopeptidase activity"/>
    <property type="evidence" value="ECO:0007669"/>
    <property type="project" value="UniProtKB-KW"/>
</dbReference>
<comment type="caution">
    <text evidence="6">The sequence shown here is derived from an EMBL/GenBank/DDBJ whole genome shotgun (WGS) entry which is preliminary data.</text>
</comment>
<evidence type="ECO:0000313" key="6">
    <source>
        <dbReference type="EMBL" id="MDP9844894.1"/>
    </source>
</evidence>
<keyword evidence="4" id="KW-0472">Membrane</keyword>
<feature type="chain" id="PRO_5046942687" evidence="5">
    <location>
        <begin position="25"/>
        <end position="256"/>
    </location>
</feature>
<keyword evidence="3" id="KW-1133">Transmembrane helix</keyword>
<evidence type="ECO:0000256" key="4">
    <source>
        <dbReference type="ARBA" id="ARBA00023136"/>
    </source>
</evidence>
<evidence type="ECO:0000256" key="2">
    <source>
        <dbReference type="ARBA" id="ARBA00022692"/>
    </source>
</evidence>
<organism evidence="6 7">
    <name type="scientific">Streptosporangium lutulentum</name>
    <dbReference type="NCBI Taxonomy" id="1461250"/>
    <lineage>
        <taxon>Bacteria</taxon>
        <taxon>Bacillati</taxon>
        <taxon>Actinomycetota</taxon>
        <taxon>Actinomycetes</taxon>
        <taxon>Streptosporangiales</taxon>
        <taxon>Streptosporangiaceae</taxon>
        <taxon>Streptosporangium</taxon>
    </lineage>
</organism>
<keyword evidence="6" id="KW-0645">Protease</keyword>
<sequence length="256" mass="28641">MRSILIPLACLTAAVLLPIGSASATVAYPVENATLTDNPLYAAGSLPVTECPEKPIKKLNVSSAKNYLNGVLACLNHTWAVQLENTGQSFSKPKVAFATKAPKKFCGEKWLKGWSSHYCIDSRTILIVLERNLLEEPDDLYLFNLLAMHYGGHVQNVVGIYRAYEKIPYRNKAELAEQRRRYNLQSNCFSGVFIASVWDSLDRTQEDWDDLLVYTREWASTINGTRKTINYWTSRGFKSADLSSCNTWSAASSKVA</sequence>
<dbReference type="PANTHER" id="PTHR30168">
    <property type="entry name" value="PUTATIVE MEMBRANE PROTEIN YPFJ"/>
    <property type="match status" value="1"/>
</dbReference>
<evidence type="ECO:0000313" key="7">
    <source>
        <dbReference type="Proteomes" id="UP001225356"/>
    </source>
</evidence>
<accession>A0ABT9QFT4</accession>
<keyword evidence="5" id="KW-0732">Signal</keyword>